<keyword evidence="2" id="KW-0805">Transcription regulation</keyword>
<dbReference type="SUPFAM" id="SSF53850">
    <property type="entry name" value="Periplasmic binding protein-like II"/>
    <property type="match status" value="1"/>
</dbReference>
<accession>A0ABR7GA52</accession>
<dbReference type="InterPro" id="IPR000847">
    <property type="entry name" value="LysR_HTH_N"/>
</dbReference>
<evidence type="ECO:0000256" key="2">
    <source>
        <dbReference type="ARBA" id="ARBA00023015"/>
    </source>
</evidence>
<dbReference type="RefSeq" id="WP_118725090.1">
    <property type="nucleotide sequence ID" value="NZ_JACOPE010000001.1"/>
</dbReference>
<sequence length="300" mass="34428">MNLKQLEAFVNVAEKRSFSKAARELYLTQPTVSAHVSALEKELNIKLFLRNTREVGLTDEGEKLYQYARQMLNLEQLIYEAFDSDVASNSCIKIAASTIPAQYLLPDILSRYSSMYPKEQFELVESDSAGVIRAVSERTVDIGFTGTILDKKSCEYVPFFDDELIIVMPNNEKYRQIKETETGIEWLERVPIIMREQGSGTRKEAEKQLKREGIDIRKLNVVANMENTEVIKQSVKKGIGVTIISKLAAAEDLKWENVLAYPLGEKKRVRKLYVVYNKEYPRTKAVKKMMKIAETFNRMC</sequence>
<name>A0ABR7GA52_9FIRM</name>
<proteinExistence type="inferred from homology"/>
<dbReference type="PRINTS" id="PR00039">
    <property type="entry name" value="HTHLYSR"/>
</dbReference>
<dbReference type="Gene3D" id="3.40.190.10">
    <property type="entry name" value="Periplasmic binding protein-like II"/>
    <property type="match status" value="2"/>
</dbReference>
<reference evidence="6 7" key="1">
    <citation type="submission" date="2020-08" db="EMBL/GenBank/DDBJ databases">
        <title>Genome public.</title>
        <authorList>
            <person name="Liu C."/>
            <person name="Sun Q."/>
        </authorList>
    </citation>
    <scope>NUCLEOTIDE SEQUENCE [LARGE SCALE GENOMIC DNA]</scope>
    <source>
        <strain evidence="6 7">NSJ-13</strain>
    </source>
</reference>
<evidence type="ECO:0000313" key="7">
    <source>
        <dbReference type="Proteomes" id="UP000631576"/>
    </source>
</evidence>
<dbReference type="PROSITE" id="PS50931">
    <property type="entry name" value="HTH_LYSR"/>
    <property type="match status" value="1"/>
</dbReference>
<dbReference type="InterPro" id="IPR036390">
    <property type="entry name" value="WH_DNA-bd_sf"/>
</dbReference>
<evidence type="ECO:0000256" key="1">
    <source>
        <dbReference type="ARBA" id="ARBA00009437"/>
    </source>
</evidence>
<evidence type="ECO:0000256" key="3">
    <source>
        <dbReference type="ARBA" id="ARBA00023125"/>
    </source>
</evidence>
<gene>
    <name evidence="6" type="ORF">H8S40_12370</name>
</gene>
<comment type="similarity">
    <text evidence="1">Belongs to the LysR transcriptional regulatory family.</text>
</comment>
<dbReference type="EMBL" id="JACOPE010000001">
    <property type="protein sequence ID" value="MBC5684323.1"/>
    <property type="molecule type" value="Genomic_DNA"/>
</dbReference>
<dbReference type="PANTHER" id="PTHR30126:SF40">
    <property type="entry name" value="HTH-TYPE TRANSCRIPTIONAL REGULATOR GLTR"/>
    <property type="match status" value="1"/>
</dbReference>
<evidence type="ECO:0000256" key="4">
    <source>
        <dbReference type="ARBA" id="ARBA00023163"/>
    </source>
</evidence>
<dbReference type="Proteomes" id="UP000631576">
    <property type="component" value="Unassembled WGS sequence"/>
</dbReference>
<dbReference type="PANTHER" id="PTHR30126">
    <property type="entry name" value="HTH-TYPE TRANSCRIPTIONAL REGULATOR"/>
    <property type="match status" value="1"/>
</dbReference>
<feature type="domain" description="HTH lysR-type" evidence="5">
    <location>
        <begin position="1"/>
        <end position="58"/>
    </location>
</feature>
<dbReference type="InterPro" id="IPR047788">
    <property type="entry name" value="LysR-like_Sec_metab"/>
</dbReference>
<keyword evidence="7" id="KW-1185">Reference proteome</keyword>
<dbReference type="Pfam" id="PF03466">
    <property type="entry name" value="LysR_substrate"/>
    <property type="match status" value="1"/>
</dbReference>
<dbReference type="InterPro" id="IPR036388">
    <property type="entry name" value="WH-like_DNA-bd_sf"/>
</dbReference>
<dbReference type="InterPro" id="IPR005119">
    <property type="entry name" value="LysR_subst-bd"/>
</dbReference>
<dbReference type="SUPFAM" id="SSF46785">
    <property type="entry name" value="Winged helix' DNA-binding domain"/>
    <property type="match status" value="1"/>
</dbReference>
<comment type="caution">
    <text evidence="6">The sequence shown here is derived from an EMBL/GenBank/DDBJ whole genome shotgun (WGS) entry which is preliminary data.</text>
</comment>
<protein>
    <submittedName>
        <fullName evidence="6">LysR family transcriptional regulator</fullName>
    </submittedName>
</protein>
<evidence type="ECO:0000313" key="6">
    <source>
        <dbReference type="EMBL" id="MBC5684323.1"/>
    </source>
</evidence>
<dbReference type="Gene3D" id="1.10.10.10">
    <property type="entry name" value="Winged helix-like DNA-binding domain superfamily/Winged helix DNA-binding domain"/>
    <property type="match status" value="1"/>
</dbReference>
<keyword evidence="4" id="KW-0804">Transcription</keyword>
<dbReference type="Pfam" id="PF00126">
    <property type="entry name" value="HTH_1"/>
    <property type="match status" value="1"/>
</dbReference>
<organism evidence="6 7">
    <name type="scientific">Ruminococcus hominis</name>
    <dbReference type="NCBI Taxonomy" id="2763065"/>
    <lineage>
        <taxon>Bacteria</taxon>
        <taxon>Bacillati</taxon>
        <taxon>Bacillota</taxon>
        <taxon>Clostridia</taxon>
        <taxon>Eubacteriales</taxon>
        <taxon>Oscillospiraceae</taxon>
        <taxon>Ruminococcus</taxon>
    </lineage>
</organism>
<dbReference type="NCBIfam" id="NF040786">
    <property type="entry name" value="LysR_Sec_metab"/>
    <property type="match status" value="1"/>
</dbReference>
<evidence type="ECO:0000259" key="5">
    <source>
        <dbReference type="PROSITE" id="PS50931"/>
    </source>
</evidence>
<keyword evidence="3" id="KW-0238">DNA-binding</keyword>